<dbReference type="STRING" id="1220926.S2JG60"/>
<dbReference type="OrthoDB" id="26740at2759"/>
<keyword evidence="3 10" id="KW-0812">Transmembrane</keyword>
<comment type="subcellular location">
    <subcellularLocation>
        <location evidence="1">Endoplasmic reticulum membrane</location>
    </subcellularLocation>
</comment>
<dbReference type="CDD" id="cd21675">
    <property type="entry name" value="SMP_TEX2"/>
    <property type="match status" value="1"/>
</dbReference>
<keyword evidence="2" id="KW-0813">Transport</keyword>
<feature type="compositionally biased region" description="Low complexity" evidence="9">
    <location>
        <begin position="593"/>
        <end position="607"/>
    </location>
</feature>
<feature type="compositionally biased region" description="Low complexity" evidence="9">
    <location>
        <begin position="542"/>
        <end position="553"/>
    </location>
</feature>
<dbReference type="GO" id="GO:0015914">
    <property type="term" value="P:phospholipid transport"/>
    <property type="evidence" value="ECO:0007669"/>
    <property type="project" value="TreeGrafter"/>
</dbReference>
<dbReference type="GO" id="GO:1990456">
    <property type="term" value="P:mitochondrion-endoplasmic reticulum membrane tethering"/>
    <property type="evidence" value="ECO:0007669"/>
    <property type="project" value="TreeGrafter"/>
</dbReference>
<keyword evidence="5 10" id="KW-1133">Transmembrane helix</keyword>
<keyword evidence="4" id="KW-0256">Endoplasmic reticulum</keyword>
<dbReference type="InParanoid" id="S2JG60"/>
<proteinExistence type="predicted"/>
<feature type="region of interest" description="Disordered" evidence="9">
    <location>
        <begin position="728"/>
        <end position="777"/>
    </location>
</feature>
<dbReference type="FunCoup" id="S2JG60">
    <property type="interactions" value="35"/>
</dbReference>
<evidence type="ECO:0000256" key="5">
    <source>
        <dbReference type="ARBA" id="ARBA00022989"/>
    </source>
</evidence>
<evidence type="ECO:0000256" key="2">
    <source>
        <dbReference type="ARBA" id="ARBA00022448"/>
    </source>
</evidence>
<evidence type="ECO:0000256" key="3">
    <source>
        <dbReference type="ARBA" id="ARBA00022692"/>
    </source>
</evidence>
<evidence type="ECO:0000256" key="8">
    <source>
        <dbReference type="ARBA" id="ARBA00023136"/>
    </source>
</evidence>
<dbReference type="InterPro" id="IPR031468">
    <property type="entry name" value="SMP_LBD"/>
</dbReference>
<evidence type="ECO:0000256" key="9">
    <source>
        <dbReference type="SAM" id="MobiDB-lite"/>
    </source>
</evidence>
<evidence type="ECO:0000256" key="10">
    <source>
        <dbReference type="SAM" id="Phobius"/>
    </source>
</evidence>
<protein>
    <recommendedName>
        <fullName evidence="11">SMP-LTD domain-containing protein</fullName>
    </recommendedName>
</protein>
<evidence type="ECO:0000259" key="11">
    <source>
        <dbReference type="PROSITE" id="PS51847"/>
    </source>
</evidence>
<keyword evidence="6" id="KW-0445">Lipid transport</keyword>
<dbReference type="PANTHER" id="PTHR13466:SF19">
    <property type="entry name" value="NUCLEUS-VACUOLE JUNCTION PROTEIN 2"/>
    <property type="match status" value="1"/>
</dbReference>
<dbReference type="PANTHER" id="PTHR13466">
    <property type="entry name" value="TEX2 PROTEIN-RELATED"/>
    <property type="match status" value="1"/>
</dbReference>
<accession>S2JG60</accession>
<feature type="transmembrane region" description="Helical" evidence="10">
    <location>
        <begin position="12"/>
        <end position="32"/>
    </location>
</feature>
<keyword evidence="7" id="KW-0446">Lipid-binding</keyword>
<sequence>MIAPPLIEIIAIYLLGGVTFIPIILLLIYLVLPTAKHTQDQTPTVHNNTTNAYAQNGKKGWIRLTKSYKPKESESNVAVLLSYVQGVGVKRQKEHVYAELKCGALFIYETNQTDDECKIIIPVHNYNVTMYNPDKQQQQDHDMFSKSTWLKLTPKPDIMDMNTSQVLIPHHDDGSSCPYLTTHNELFITCARPVDKEDWYFGLLAATQMMAESSSHVEMMDMTHFDASAMQALISTVQQDAEYREVQWLNAILGRLFLGLYKTDDMRHYLQDKISKKAKKIKRPSFLGDIIVQSVDIGDSIPYVTQPKLLSLTPEGDLEAEATIHYAGGLRVVIQTDFTWTYSSLMKPIRVPLVLSVMLKKLSGKFLVKVKPPPTNRCWIGFYEMPDMEWEIQPIVSDKQIRLSMVTNAIQSKIREFIVENIVLPNMDDFPFCPSGGHGGIFGERVPKPSSPKSDMPSTPNNRNMDVDMLGNKLNKAVVPPKVIVTQQQVEQDVLTVPASTKTPARRATVGNLDVSNSLKAENMQSTSRARGYSNPNLRRTSSSNSNGSSSSNSDDRVHEETPAIIVSSPILTTAMSTGRRMASNMGFRKRQLAPTTSTAPSLASLTSEEDGQGEQQLTDADIHETITVESTKTESIHGADAISVASSSSSSAVKSSANLLSKFNSVSKAAKLNINTNKKLYTMAGNLFNKKKVSKEMREERNRELLESHNRKMMNLFLNNEPAIAVKQQQQQQQQQPPALPLRPISKNCSSPSLSSDSSEDETATTTPTSSIDYIPKQDAITASAATTTSILIHEYQSSLQ</sequence>
<dbReference type="EMBL" id="KE123968">
    <property type="protein sequence ID" value="EPB87472.1"/>
    <property type="molecule type" value="Genomic_DNA"/>
</dbReference>
<feature type="region of interest" description="Disordered" evidence="9">
    <location>
        <begin position="497"/>
        <end position="617"/>
    </location>
</feature>
<reference evidence="13" key="1">
    <citation type="submission" date="2013-05" db="EMBL/GenBank/DDBJ databases">
        <title>The Genome sequence of Mucor circinelloides f. circinelloides 1006PhL.</title>
        <authorList>
            <consortium name="The Broad Institute Genomics Platform"/>
            <person name="Cuomo C."/>
            <person name="Earl A."/>
            <person name="Findley K."/>
            <person name="Lee S.C."/>
            <person name="Walker B."/>
            <person name="Young S."/>
            <person name="Zeng Q."/>
            <person name="Gargeya S."/>
            <person name="Fitzgerald M."/>
            <person name="Haas B."/>
            <person name="Abouelleil A."/>
            <person name="Allen A.W."/>
            <person name="Alvarado L."/>
            <person name="Arachchi H.M."/>
            <person name="Berlin A.M."/>
            <person name="Chapman S.B."/>
            <person name="Gainer-Dewar J."/>
            <person name="Goldberg J."/>
            <person name="Griggs A."/>
            <person name="Gujja S."/>
            <person name="Hansen M."/>
            <person name="Howarth C."/>
            <person name="Imamovic A."/>
            <person name="Ireland A."/>
            <person name="Larimer J."/>
            <person name="McCowan C."/>
            <person name="Murphy C."/>
            <person name="Pearson M."/>
            <person name="Poon T.W."/>
            <person name="Priest M."/>
            <person name="Roberts A."/>
            <person name="Saif S."/>
            <person name="Shea T."/>
            <person name="Sisk P."/>
            <person name="Sykes S."/>
            <person name="Wortman J."/>
            <person name="Nusbaum C."/>
            <person name="Birren B."/>
        </authorList>
    </citation>
    <scope>NUCLEOTIDE SEQUENCE [LARGE SCALE GENOMIC DNA]</scope>
    <source>
        <strain evidence="13">1006PhL</strain>
    </source>
</reference>
<dbReference type="VEuPathDB" id="FungiDB:HMPREF1544_05782"/>
<dbReference type="GO" id="GO:0005789">
    <property type="term" value="C:endoplasmic reticulum membrane"/>
    <property type="evidence" value="ECO:0007669"/>
    <property type="project" value="UniProtKB-SubCell"/>
</dbReference>
<dbReference type="Proteomes" id="UP000014254">
    <property type="component" value="Unassembled WGS sequence"/>
</dbReference>
<dbReference type="GO" id="GO:0008289">
    <property type="term" value="F:lipid binding"/>
    <property type="evidence" value="ECO:0007669"/>
    <property type="project" value="UniProtKB-KW"/>
</dbReference>
<evidence type="ECO:0000256" key="6">
    <source>
        <dbReference type="ARBA" id="ARBA00023055"/>
    </source>
</evidence>
<dbReference type="AlphaFoldDB" id="S2JG60"/>
<dbReference type="eggNOG" id="KOG2238">
    <property type="taxonomic scope" value="Eukaryota"/>
</dbReference>
<keyword evidence="13" id="KW-1185">Reference proteome</keyword>
<gene>
    <name evidence="12" type="ORF">HMPREF1544_05782</name>
</gene>
<feature type="domain" description="SMP-LTD" evidence="11">
    <location>
        <begin position="242"/>
        <end position="433"/>
    </location>
</feature>
<evidence type="ECO:0000256" key="4">
    <source>
        <dbReference type="ARBA" id="ARBA00022824"/>
    </source>
</evidence>
<evidence type="ECO:0000313" key="13">
    <source>
        <dbReference type="Proteomes" id="UP000014254"/>
    </source>
</evidence>
<dbReference type="GO" id="GO:0032865">
    <property type="term" value="C:ERMES complex"/>
    <property type="evidence" value="ECO:0007669"/>
    <property type="project" value="TreeGrafter"/>
</dbReference>
<organism evidence="12 13">
    <name type="scientific">Mucor circinelloides f. circinelloides (strain 1006PhL)</name>
    <name type="common">Mucormycosis agent</name>
    <name type="synonym">Calyptromyces circinelloides</name>
    <dbReference type="NCBI Taxonomy" id="1220926"/>
    <lineage>
        <taxon>Eukaryota</taxon>
        <taxon>Fungi</taxon>
        <taxon>Fungi incertae sedis</taxon>
        <taxon>Mucoromycota</taxon>
        <taxon>Mucoromycotina</taxon>
        <taxon>Mucoromycetes</taxon>
        <taxon>Mucorales</taxon>
        <taxon>Mucorineae</taxon>
        <taxon>Mucoraceae</taxon>
        <taxon>Mucor</taxon>
    </lineage>
</organism>
<keyword evidence="8 10" id="KW-0472">Membrane</keyword>
<dbReference type="OMA" id="YLTTHNE"/>
<dbReference type="PROSITE" id="PS51847">
    <property type="entry name" value="SMP"/>
    <property type="match status" value="1"/>
</dbReference>
<name>S2JG60_MUCC1</name>
<evidence type="ECO:0000256" key="1">
    <source>
        <dbReference type="ARBA" id="ARBA00004586"/>
    </source>
</evidence>
<feature type="compositionally biased region" description="Polar residues" evidence="9">
    <location>
        <begin position="514"/>
        <end position="541"/>
    </location>
</feature>
<evidence type="ECO:0000256" key="7">
    <source>
        <dbReference type="ARBA" id="ARBA00023121"/>
    </source>
</evidence>
<evidence type="ECO:0000313" key="12">
    <source>
        <dbReference type="EMBL" id="EPB87472.1"/>
    </source>
</evidence>